<dbReference type="Proteomes" id="UP000727654">
    <property type="component" value="Unassembled WGS sequence"/>
</dbReference>
<accession>A0ABM8WZM6</accession>
<keyword evidence="1" id="KW-0472">Membrane</keyword>
<keyword evidence="1" id="KW-0812">Transmembrane</keyword>
<evidence type="ECO:0000256" key="1">
    <source>
        <dbReference type="SAM" id="Phobius"/>
    </source>
</evidence>
<protein>
    <recommendedName>
        <fullName evidence="2">VanZ-like domain-containing protein</fullName>
    </recommendedName>
</protein>
<dbReference type="PANTHER" id="PTHR28008">
    <property type="entry name" value="DOMAIN PROTEIN, PUTATIVE (AFU_ORTHOLOGUE AFUA_3G10980)-RELATED"/>
    <property type="match status" value="1"/>
</dbReference>
<keyword evidence="4" id="KW-1185">Reference proteome</keyword>
<keyword evidence="1" id="KW-1133">Transmembrane helix</keyword>
<gene>
    <name evidence="3" type="ORF">LMG23992_02395</name>
</gene>
<sequence length="127" mass="13767">MPSKPAFPWTPRRWRLLFWPCLIAVLVLALMPPTQPIPTTGWDKANHVLAFLMLGCLGQHAYAGKRTAVLLALVGYGVLIEVLQGMTSYRDADAADVLADSIGLLVSVGLDWVLAWAGRQRAGASRG</sequence>
<dbReference type="RefSeq" id="WP_224080000.1">
    <property type="nucleotide sequence ID" value="NZ_CAJZAI010000004.1"/>
</dbReference>
<name>A0ABM8WZM6_9BURK</name>
<dbReference type="InterPro" id="IPR006976">
    <property type="entry name" value="VanZ-like"/>
</dbReference>
<dbReference type="NCBIfam" id="NF037970">
    <property type="entry name" value="vanZ_1"/>
    <property type="match status" value="1"/>
</dbReference>
<dbReference type="Pfam" id="PF04892">
    <property type="entry name" value="VanZ"/>
    <property type="match status" value="1"/>
</dbReference>
<reference evidence="3 4" key="1">
    <citation type="submission" date="2021-08" db="EMBL/GenBank/DDBJ databases">
        <authorList>
            <person name="Peeters C."/>
        </authorList>
    </citation>
    <scope>NUCLEOTIDE SEQUENCE [LARGE SCALE GENOMIC DNA]</scope>
    <source>
        <strain evidence="3 4">LMG 23992</strain>
    </source>
</reference>
<feature type="domain" description="VanZ-like" evidence="2">
    <location>
        <begin position="45"/>
        <end position="110"/>
    </location>
</feature>
<dbReference type="PANTHER" id="PTHR28008:SF1">
    <property type="entry name" value="DOMAIN PROTEIN, PUTATIVE (AFU_ORTHOLOGUE AFUA_3G10980)-RELATED"/>
    <property type="match status" value="1"/>
</dbReference>
<dbReference type="EMBL" id="CAJZAI010000004">
    <property type="protein sequence ID" value="CAG9173019.1"/>
    <property type="molecule type" value="Genomic_DNA"/>
</dbReference>
<feature type="transmembrane region" description="Helical" evidence="1">
    <location>
        <begin position="98"/>
        <end position="117"/>
    </location>
</feature>
<proteinExistence type="predicted"/>
<evidence type="ECO:0000259" key="2">
    <source>
        <dbReference type="Pfam" id="PF04892"/>
    </source>
</evidence>
<evidence type="ECO:0000313" key="4">
    <source>
        <dbReference type="Proteomes" id="UP000727654"/>
    </source>
</evidence>
<feature type="transmembrane region" description="Helical" evidence="1">
    <location>
        <begin position="46"/>
        <end position="63"/>
    </location>
</feature>
<organism evidence="3 4">
    <name type="scientific">Cupriavidus laharis</name>
    <dbReference type="NCBI Taxonomy" id="151654"/>
    <lineage>
        <taxon>Bacteria</taxon>
        <taxon>Pseudomonadati</taxon>
        <taxon>Pseudomonadota</taxon>
        <taxon>Betaproteobacteria</taxon>
        <taxon>Burkholderiales</taxon>
        <taxon>Burkholderiaceae</taxon>
        <taxon>Cupriavidus</taxon>
    </lineage>
</organism>
<comment type="caution">
    <text evidence="3">The sequence shown here is derived from an EMBL/GenBank/DDBJ whole genome shotgun (WGS) entry which is preliminary data.</text>
</comment>
<feature type="transmembrane region" description="Helical" evidence="1">
    <location>
        <begin position="68"/>
        <end position="86"/>
    </location>
</feature>
<evidence type="ECO:0000313" key="3">
    <source>
        <dbReference type="EMBL" id="CAG9173019.1"/>
    </source>
</evidence>